<keyword evidence="2" id="KW-1185">Reference proteome</keyword>
<organism evidence="1 2">
    <name type="scientific">Actinophytocola glycyrrhizae</name>
    <dbReference type="NCBI Taxonomy" id="2044873"/>
    <lineage>
        <taxon>Bacteria</taxon>
        <taxon>Bacillati</taxon>
        <taxon>Actinomycetota</taxon>
        <taxon>Actinomycetes</taxon>
        <taxon>Pseudonocardiales</taxon>
        <taxon>Pseudonocardiaceae</taxon>
    </lineage>
</organism>
<sequence length="106" mass="11341">MADVESTEPIPAWATAEDQVTAAKTALVVRVLHADDGETSVRIWDTDAEVSGVQIFTGSIELPSGVIRVSDAHREQKTELNLGVGRHDITVFADANTEASVIDLIV</sequence>
<evidence type="ECO:0000313" key="2">
    <source>
        <dbReference type="Proteomes" id="UP001595859"/>
    </source>
</evidence>
<proteinExistence type="predicted"/>
<accession>A0ABV9RXG2</accession>
<dbReference type="RefSeq" id="WP_378054961.1">
    <property type="nucleotide sequence ID" value="NZ_JBHSIS010000002.1"/>
</dbReference>
<dbReference type="EMBL" id="JBHSIS010000002">
    <property type="protein sequence ID" value="MFC4853015.1"/>
    <property type="molecule type" value="Genomic_DNA"/>
</dbReference>
<evidence type="ECO:0000313" key="1">
    <source>
        <dbReference type="EMBL" id="MFC4853015.1"/>
    </source>
</evidence>
<protein>
    <submittedName>
        <fullName evidence="1">Uncharacterized protein</fullName>
    </submittedName>
</protein>
<name>A0ABV9RXG2_9PSEU</name>
<comment type="caution">
    <text evidence="1">The sequence shown here is derived from an EMBL/GenBank/DDBJ whole genome shotgun (WGS) entry which is preliminary data.</text>
</comment>
<gene>
    <name evidence="1" type="ORF">ACFPCV_05830</name>
</gene>
<dbReference type="Proteomes" id="UP001595859">
    <property type="component" value="Unassembled WGS sequence"/>
</dbReference>
<reference evidence="2" key="1">
    <citation type="journal article" date="2019" name="Int. J. Syst. Evol. Microbiol.">
        <title>The Global Catalogue of Microorganisms (GCM) 10K type strain sequencing project: providing services to taxonomists for standard genome sequencing and annotation.</title>
        <authorList>
            <consortium name="The Broad Institute Genomics Platform"/>
            <consortium name="The Broad Institute Genome Sequencing Center for Infectious Disease"/>
            <person name="Wu L."/>
            <person name="Ma J."/>
        </authorList>
    </citation>
    <scope>NUCLEOTIDE SEQUENCE [LARGE SCALE GENOMIC DNA]</scope>
    <source>
        <strain evidence="2">ZS-22-S1</strain>
    </source>
</reference>